<accession>X1N9I7</accession>
<name>X1N9I7_9ZZZZ</name>
<dbReference type="InterPro" id="IPR001466">
    <property type="entry name" value="Beta-lactam-related"/>
</dbReference>
<feature type="non-terminal residue" evidence="2">
    <location>
        <position position="210"/>
    </location>
</feature>
<dbReference type="InterPro" id="IPR050491">
    <property type="entry name" value="AmpC-like"/>
</dbReference>
<sequence length="210" mass="23490">MDSKMLFRMSKRGMFLLTAVVIIQLPFGIAFSEEKWQPVIQNDESFTNLLMEMSEQYNQPAMAAALVYADSIVAHVTVGNIVYGEEQAATENSRFHIGSTTKSMTAILVAMLVKQGKLQYDMTLEQALPNMPMRDEYRAVTIADVLNNKAGIIAYQLIAHEDPVIVRKFMEEIPAAYPDPTEQRREVTKVALDLEPIAEPGTKVIYSNVG</sequence>
<comment type="caution">
    <text evidence="2">The sequence shown here is derived from an EMBL/GenBank/DDBJ whole genome shotgun (WGS) entry which is preliminary data.</text>
</comment>
<dbReference type="Pfam" id="PF00144">
    <property type="entry name" value="Beta-lactamase"/>
    <property type="match status" value="1"/>
</dbReference>
<gene>
    <name evidence="2" type="ORF">S06H3_26164</name>
</gene>
<proteinExistence type="predicted"/>
<dbReference type="PANTHER" id="PTHR46825">
    <property type="entry name" value="D-ALANYL-D-ALANINE-CARBOXYPEPTIDASE/ENDOPEPTIDASE AMPH"/>
    <property type="match status" value="1"/>
</dbReference>
<dbReference type="AlphaFoldDB" id="X1N9I7"/>
<dbReference type="PANTHER" id="PTHR46825:SF8">
    <property type="entry name" value="BETA-LACTAMASE-RELATED"/>
    <property type="match status" value="1"/>
</dbReference>
<organism evidence="2">
    <name type="scientific">marine sediment metagenome</name>
    <dbReference type="NCBI Taxonomy" id="412755"/>
    <lineage>
        <taxon>unclassified sequences</taxon>
        <taxon>metagenomes</taxon>
        <taxon>ecological metagenomes</taxon>
    </lineage>
</organism>
<dbReference type="SUPFAM" id="SSF56601">
    <property type="entry name" value="beta-lactamase/transpeptidase-like"/>
    <property type="match status" value="1"/>
</dbReference>
<dbReference type="Gene3D" id="3.40.710.10">
    <property type="entry name" value="DD-peptidase/beta-lactamase superfamily"/>
    <property type="match status" value="1"/>
</dbReference>
<evidence type="ECO:0000259" key="1">
    <source>
        <dbReference type="Pfam" id="PF00144"/>
    </source>
</evidence>
<protein>
    <recommendedName>
        <fullName evidence="1">Beta-lactamase-related domain-containing protein</fullName>
    </recommendedName>
</protein>
<dbReference type="EMBL" id="BARV01015098">
    <property type="protein sequence ID" value="GAI26866.1"/>
    <property type="molecule type" value="Genomic_DNA"/>
</dbReference>
<reference evidence="2" key="1">
    <citation type="journal article" date="2014" name="Front. Microbiol.">
        <title>High frequency of phylogenetically diverse reductive dehalogenase-homologous genes in deep subseafloor sedimentary metagenomes.</title>
        <authorList>
            <person name="Kawai M."/>
            <person name="Futagami T."/>
            <person name="Toyoda A."/>
            <person name="Takaki Y."/>
            <person name="Nishi S."/>
            <person name="Hori S."/>
            <person name="Arai W."/>
            <person name="Tsubouchi T."/>
            <person name="Morono Y."/>
            <person name="Uchiyama I."/>
            <person name="Ito T."/>
            <person name="Fujiyama A."/>
            <person name="Inagaki F."/>
            <person name="Takami H."/>
        </authorList>
    </citation>
    <scope>NUCLEOTIDE SEQUENCE</scope>
    <source>
        <strain evidence="2">Expedition CK06-06</strain>
    </source>
</reference>
<feature type="domain" description="Beta-lactamase-related" evidence="1">
    <location>
        <begin position="48"/>
        <end position="210"/>
    </location>
</feature>
<evidence type="ECO:0000313" key="2">
    <source>
        <dbReference type="EMBL" id="GAI26866.1"/>
    </source>
</evidence>
<dbReference type="InterPro" id="IPR012338">
    <property type="entry name" value="Beta-lactam/transpept-like"/>
</dbReference>